<dbReference type="Pfam" id="PF13853">
    <property type="entry name" value="7tm_4"/>
    <property type="match status" value="1"/>
</dbReference>
<keyword evidence="15" id="KW-1185">Reference proteome</keyword>
<dbReference type="GO" id="GO:0004930">
    <property type="term" value="F:G protein-coupled receptor activity"/>
    <property type="evidence" value="ECO:0007669"/>
    <property type="project" value="UniProtKB-KW"/>
</dbReference>
<dbReference type="GO" id="GO:0050911">
    <property type="term" value="P:detection of chemical stimulus involved in sensory perception of smell"/>
    <property type="evidence" value="ECO:0000318"/>
    <property type="project" value="GO_Central"/>
</dbReference>
<reference evidence="14" key="2">
    <citation type="journal article" date="2020" name="Gigascience">
        <title>An improved pig reference genome sequence to enable pig genetics and genomics research.</title>
        <authorList>
            <person name="Warr A."/>
            <person name="Affara N."/>
            <person name="Aken B."/>
            <person name="Beiki H."/>
            <person name="Bickhart D.M."/>
            <person name="Billis K."/>
            <person name="Chow W."/>
            <person name="Eory L."/>
            <person name="Finlayson H.A."/>
            <person name="Flicek P."/>
            <person name="Giron C.G."/>
            <person name="Griffin D.K."/>
            <person name="Hall R."/>
            <person name="Hannum G."/>
            <person name="Hourlier T."/>
            <person name="Howe K."/>
            <person name="Hume D.A."/>
            <person name="Izuogu O."/>
            <person name="Kim K."/>
            <person name="Koren S."/>
            <person name="Liu H."/>
            <person name="Manchanda N."/>
            <person name="Martin F.J."/>
            <person name="Nonneman D.J."/>
            <person name="O'Connor R.E."/>
            <person name="Phillippy A.M."/>
            <person name="Rohrer G.A."/>
            <person name="Rosen B.D."/>
            <person name="Rund L.A."/>
            <person name="Sargent C.A."/>
            <person name="Schook L.B."/>
            <person name="Schroeder S.G."/>
            <person name="Schwartz A.S."/>
            <person name="Skinner B.M."/>
            <person name="Talbot R."/>
            <person name="Tseng E."/>
            <person name="Tuggle C.K."/>
            <person name="Watson M."/>
            <person name="Smith T.P.L."/>
            <person name="Archibald A.L."/>
        </authorList>
    </citation>
    <scope>NUCLEOTIDE SEQUENCE [LARGE SCALE GENOMIC DNA]</scope>
    <source>
        <strain evidence="14">Duroc</strain>
    </source>
</reference>
<dbReference type="InterPro" id="IPR000276">
    <property type="entry name" value="GPCR_Rhodpsn"/>
</dbReference>
<evidence type="ECO:0000256" key="9">
    <source>
        <dbReference type="ARBA" id="ARBA00023136"/>
    </source>
</evidence>
<dbReference type="Proteomes" id="UP000008227">
    <property type="component" value="Chromosome 9"/>
</dbReference>
<keyword evidence="8 11" id="KW-0297">G-protein coupled receptor</keyword>
<feature type="domain" description="G-protein coupled receptors family 1 profile" evidence="13">
    <location>
        <begin position="40"/>
        <end position="290"/>
    </location>
</feature>
<keyword evidence="5 11" id="KW-0812">Transmembrane</keyword>
<evidence type="ECO:0000256" key="4">
    <source>
        <dbReference type="ARBA" id="ARBA00022606"/>
    </source>
</evidence>
<sequence>MENNQSWIAEFILVGFQLSEEMELFFFIIFFLLYIFNLLANGMILGLICLDPRLHSPMYYFLTHLAVTDISYASSNLPNMLENLVKHKKTIPFVSCTLQMLFYLAFASVECLILVVMSYDRYVAICHPLQYTVIMNWKLCTVLAIISWACGFFLALVQVSLFLRLPFCGPQKVNHFFCEIRSVLKVTCGETWINKIFLFADGVFILVTPISLMLVSYVRILWAILKIQSKEGRKKAFSTCSSHLCVVGFYFGIAMMVYLVPDDSHQQEEQQKILFLFYTFFNPLLNPLVYSLRNAQVKAAFHRIFQKNRTM</sequence>
<protein>
    <recommendedName>
        <fullName evidence="12">Olfactory receptor</fullName>
    </recommendedName>
</protein>
<dbReference type="GeneID" id="100511828"/>
<evidence type="ECO:0000256" key="11">
    <source>
        <dbReference type="RuleBase" id="RU000688"/>
    </source>
</evidence>
<feature type="transmembrane region" description="Helical" evidence="12">
    <location>
        <begin position="203"/>
        <end position="225"/>
    </location>
</feature>
<evidence type="ECO:0000259" key="13">
    <source>
        <dbReference type="PROSITE" id="PS50262"/>
    </source>
</evidence>
<dbReference type="InterPro" id="IPR017452">
    <property type="entry name" value="GPCR_Rhodpsn_7TM"/>
</dbReference>
<dbReference type="RefSeq" id="XP_020919261.1">
    <property type="nucleotide sequence ID" value="XM_021063602.1"/>
</dbReference>
<evidence type="ECO:0000256" key="6">
    <source>
        <dbReference type="ARBA" id="ARBA00022725"/>
    </source>
</evidence>
<evidence type="ECO:0000256" key="3">
    <source>
        <dbReference type="ARBA" id="ARBA00022475"/>
    </source>
</evidence>
<evidence type="ECO:0000256" key="2">
    <source>
        <dbReference type="ARBA" id="ARBA00004651"/>
    </source>
</evidence>
<feature type="transmembrane region" description="Helical" evidence="12">
    <location>
        <begin position="100"/>
        <end position="119"/>
    </location>
</feature>
<dbReference type="KEGG" id="ssc:100511828"/>
<keyword evidence="6 12" id="KW-0552">Olfaction</keyword>
<comment type="function">
    <text evidence="1">Putative odorant or sperm cell receptor.</text>
</comment>
<comment type="similarity">
    <text evidence="11">Belongs to the G-protein coupled receptor 1 family.</text>
</comment>
<comment type="subcellular location">
    <subcellularLocation>
        <location evidence="2 12">Cell membrane</location>
        <topology evidence="2 12">Multi-pass membrane protein</topology>
    </subcellularLocation>
</comment>
<dbReference type="GO" id="GO:0005886">
    <property type="term" value="C:plasma membrane"/>
    <property type="evidence" value="ECO:0000318"/>
    <property type="project" value="GO_Central"/>
</dbReference>
<evidence type="ECO:0000256" key="12">
    <source>
        <dbReference type="RuleBase" id="RU363047"/>
    </source>
</evidence>
<keyword evidence="3 12" id="KW-1003">Cell membrane</keyword>
<dbReference type="CDD" id="cd15420">
    <property type="entry name" value="7tmA_OR2A-like"/>
    <property type="match status" value="1"/>
</dbReference>
<gene>
    <name evidence="14" type="primary">LOC100511828</name>
</gene>
<feature type="transmembrane region" description="Helical" evidence="12">
    <location>
        <begin position="24"/>
        <end position="50"/>
    </location>
</feature>
<reference evidence="15" key="1">
    <citation type="submission" date="2009-11" db="EMBL/GenBank/DDBJ databases">
        <authorList>
            <consortium name="Porcine genome sequencing project"/>
        </authorList>
    </citation>
    <scope>NUCLEOTIDE SEQUENCE [LARGE SCALE GENOMIC DNA]</scope>
    <source>
        <strain evidence="15">Duroc</strain>
    </source>
</reference>
<dbReference type="OrthoDB" id="6147321at2759"/>
<evidence type="ECO:0000256" key="7">
    <source>
        <dbReference type="ARBA" id="ARBA00022989"/>
    </source>
</evidence>
<proteinExistence type="inferred from homology"/>
<dbReference type="SUPFAM" id="SSF81321">
    <property type="entry name" value="Family A G protein-coupled receptor-like"/>
    <property type="match status" value="1"/>
</dbReference>
<dbReference type="PRINTS" id="PR00237">
    <property type="entry name" value="GPCRRHODOPSN"/>
</dbReference>
<dbReference type="PANTHER" id="PTHR26453">
    <property type="entry name" value="OLFACTORY RECEPTOR"/>
    <property type="match status" value="1"/>
</dbReference>
<dbReference type="FunFam" id="1.20.1070.10:FF:000008">
    <property type="entry name" value="Olfactory receptor"/>
    <property type="match status" value="1"/>
</dbReference>
<dbReference type="GeneTree" id="ENSGT00940000153255"/>
<dbReference type="PROSITE" id="PS00237">
    <property type="entry name" value="G_PROTEIN_RECEP_F1_1"/>
    <property type="match status" value="1"/>
</dbReference>
<dbReference type="AlphaFoldDB" id="A0A287BGE2"/>
<reference evidence="14" key="4">
    <citation type="submission" date="2025-09" db="UniProtKB">
        <authorList>
            <consortium name="Ensembl"/>
        </authorList>
    </citation>
    <scope>IDENTIFICATION</scope>
</reference>
<feature type="transmembrane region" description="Helical" evidence="12">
    <location>
        <begin position="273"/>
        <end position="292"/>
    </location>
</feature>
<dbReference type="GO" id="GO:0004984">
    <property type="term" value="F:olfactory receptor activity"/>
    <property type="evidence" value="ECO:0000318"/>
    <property type="project" value="GO_Central"/>
</dbReference>
<dbReference type="PROSITE" id="PS50262">
    <property type="entry name" value="G_PROTEIN_RECEP_F1_2"/>
    <property type="match status" value="1"/>
</dbReference>
<dbReference type="Ensembl" id="ENSSSCT00000043614.2">
    <property type="protein sequence ID" value="ENSSSCP00000055414.1"/>
    <property type="gene ID" value="ENSSSCG00000032373.2"/>
</dbReference>
<evidence type="ECO:0000256" key="10">
    <source>
        <dbReference type="ARBA" id="ARBA00023224"/>
    </source>
</evidence>
<keyword evidence="11" id="KW-0675">Receptor</keyword>
<name>A0A287BGE2_PIG</name>
<evidence type="ECO:0000313" key="15">
    <source>
        <dbReference type="Proteomes" id="UP000008227"/>
    </source>
</evidence>
<keyword evidence="4 12" id="KW-0716">Sensory transduction</keyword>
<keyword evidence="10 11" id="KW-0807">Transducer</keyword>
<evidence type="ECO:0000256" key="8">
    <source>
        <dbReference type="ARBA" id="ARBA00023040"/>
    </source>
</evidence>
<dbReference type="InterPro" id="IPR000725">
    <property type="entry name" value="Olfact_rcpt"/>
</dbReference>
<evidence type="ECO:0000256" key="5">
    <source>
        <dbReference type="ARBA" id="ARBA00022692"/>
    </source>
</evidence>
<evidence type="ECO:0000313" key="14">
    <source>
        <dbReference type="Ensembl" id="ENSSSCP00000055414.1"/>
    </source>
</evidence>
<dbReference type="STRING" id="9823.ENSSSCP00000055414"/>
<dbReference type="Gene3D" id="1.20.1070.10">
    <property type="entry name" value="Rhodopsin 7-helix transmembrane proteins"/>
    <property type="match status" value="1"/>
</dbReference>
<evidence type="ECO:0000256" key="1">
    <source>
        <dbReference type="ARBA" id="ARBA00003929"/>
    </source>
</evidence>
<dbReference type="PRINTS" id="PR00245">
    <property type="entry name" value="OLFACTORYR"/>
</dbReference>
<feature type="transmembrane region" description="Helical" evidence="12">
    <location>
        <begin position="237"/>
        <end position="261"/>
    </location>
</feature>
<dbReference type="InParanoid" id="A0A287BGE2"/>
<keyword evidence="9 12" id="KW-0472">Membrane</keyword>
<accession>A0A287BGE2</accession>
<organism evidence="14 15">
    <name type="scientific">Sus scrofa</name>
    <name type="common">Pig</name>
    <dbReference type="NCBI Taxonomy" id="9823"/>
    <lineage>
        <taxon>Eukaryota</taxon>
        <taxon>Metazoa</taxon>
        <taxon>Chordata</taxon>
        <taxon>Craniata</taxon>
        <taxon>Vertebrata</taxon>
        <taxon>Euteleostomi</taxon>
        <taxon>Mammalia</taxon>
        <taxon>Eutheria</taxon>
        <taxon>Laurasiatheria</taxon>
        <taxon>Artiodactyla</taxon>
        <taxon>Suina</taxon>
        <taxon>Suidae</taxon>
        <taxon>Sus</taxon>
    </lineage>
</organism>
<feature type="transmembrane region" description="Helical" evidence="12">
    <location>
        <begin position="139"/>
        <end position="163"/>
    </location>
</feature>
<keyword evidence="7 12" id="KW-1133">Transmembrane helix</keyword>
<reference evidence="14" key="3">
    <citation type="submission" date="2025-08" db="UniProtKB">
        <authorList>
            <consortium name="Ensembl"/>
        </authorList>
    </citation>
    <scope>IDENTIFICATION</scope>
</reference>